<reference evidence="4" key="1">
    <citation type="journal article" date="2019" name="Int. J. Syst. Evol. Microbiol.">
        <title>The Global Catalogue of Microorganisms (GCM) 10K type strain sequencing project: providing services to taxonomists for standard genome sequencing and annotation.</title>
        <authorList>
            <consortium name="The Broad Institute Genomics Platform"/>
            <consortium name="The Broad Institute Genome Sequencing Center for Infectious Disease"/>
            <person name="Wu L."/>
            <person name="Ma J."/>
        </authorList>
    </citation>
    <scope>NUCLEOTIDE SEQUENCE [LARGE SCALE GENOMIC DNA]</scope>
    <source>
        <strain evidence="4">CGMCC 4.7396</strain>
    </source>
</reference>
<keyword evidence="4" id="KW-1185">Reference proteome</keyword>
<feature type="transmembrane region" description="Helical" evidence="2">
    <location>
        <begin position="294"/>
        <end position="312"/>
    </location>
</feature>
<dbReference type="EMBL" id="JBHRWO010000010">
    <property type="protein sequence ID" value="MFC3493561.1"/>
    <property type="molecule type" value="Genomic_DNA"/>
</dbReference>
<organism evidence="3 4">
    <name type="scientific">Glycomyces rhizosphaerae</name>
    <dbReference type="NCBI Taxonomy" id="2054422"/>
    <lineage>
        <taxon>Bacteria</taxon>
        <taxon>Bacillati</taxon>
        <taxon>Actinomycetota</taxon>
        <taxon>Actinomycetes</taxon>
        <taxon>Glycomycetales</taxon>
        <taxon>Glycomycetaceae</taxon>
        <taxon>Glycomyces</taxon>
    </lineage>
</organism>
<feature type="transmembrane region" description="Helical" evidence="2">
    <location>
        <begin position="198"/>
        <end position="222"/>
    </location>
</feature>
<dbReference type="RefSeq" id="WP_387976120.1">
    <property type="nucleotide sequence ID" value="NZ_JBHRWO010000010.1"/>
</dbReference>
<feature type="transmembrane region" description="Helical" evidence="2">
    <location>
        <begin position="131"/>
        <end position="150"/>
    </location>
</feature>
<keyword evidence="2" id="KW-1133">Transmembrane helix</keyword>
<evidence type="ECO:0000313" key="4">
    <source>
        <dbReference type="Proteomes" id="UP001595712"/>
    </source>
</evidence>
<accession>A0ABV7PZX3</accession>
<feature type="transmembrane region" description="Helical" evidence="2">
    <location>
        <begin position="234"/>
        <end position="255"/>
    </location>
</feature>
<sequence>MDREAQPEPPESEPEAGANPAESTPESTPETEAAAPPAEPPEPPVSGTDQPKPRTPVAVLAAVVVLWLFAVVTAWTATVSVVATSFEVTARYSDAWTPLEFVESLLILAAAVVFGLLAIKVRSGRDWARSVVVIVSAIALAAALLTRAFAAGTGAVGTAMLALLLVLLLLRPARDWCDCDAERHSPRIAKAAQPPHQVVSALLVLWTAVGTGLYLGSVGILAQAGDEVDLASDGAAWTAGAIFVLAIIHAALNIGFSFHRNWARWATVGLAAAYAFWLIIAATRDLFEDGTSSWPLLVILCLIPLALIWAMAGADSREWCRRAAPDDQNEAEN</sequence>
<keyword evidence="2" id="KW-0812">Transmembrane</keyword>
<gene>
    <name evidence="3" type="ORF">ACFO8M_13865</name>
</gene>
<evidence type="ECO:0000313" key="3">
    <source>
        <dbReference type="EMBL" id="MFC3493561.1"/>
    </source>
</evidence>
<protein>
    <submittedName>
        <fullName evidence="3">Uncharacterized protein</fullName>
    </submittedName>
</protein>
<name>A0ABV7PZX3_9ACTN</name>
<dbReference type="Proteomes" id="UP001595712">
    <property type="component" value="Unassembled WGS sequence"/>
</dbReference>
<evidence type="ECO:0000256" key="2">
    <source>
        <dbReference type="SAM" id="Phobius"/>
    </source>
</evidence>
<evidence type="ECO:0000256" key="1">
    <source>
        <dbReference type="SAM" id="MobiDB-lite"/>
    </source>
</evidence>
<keyword evidence="2" id="KW-0472">Membrane</keyword>
<comment type="caution">
    <text evidence="3">The sequence shown here is derived from an EMBL/GenBank/DDBJ whole genome shotgun (WGS) entry which is preliminary data.</text>
</comment>
<feature type="compositionally biased region" description="Low complexity" evidence="1">
    <location>
        <begin position="15"/>
        <end position="36"/>
    </location>
</feature>
<feature type="transmembrane region" description="Helical" evidence="2">
    <location>
        <begin position="101"/>
        <end position="119"/>
    </location>
</feature>
<feature type="transmembrane region" description="Helical" evidence="2">
    <location>
        <begin position="57"/>
        <end position="81"/>
    </location>
</feature>
<proteinExistence type="predicted"/>
<feature type="region of interest" description="Disordered" evidence="1">
    <location>
        <begin position="1"/>
        <end position="52"/>
    </location>
</feature>
<feature type="transmembrane region" description="Helical" evidence="2">
    <location>
        <begin position="156"/>
        <end position="177"/>
    </location>
</feature>
<feature type="transmembrane region" description="Helical" evidence="2">
    <location>
        <begin position="262"/>
        <end position="282"/>
    </location>
</feature>